<proteinExistence type="inferred from homology"/>
<organism evidence="2 3">
    <name type="scientific">Paramuricea clavata</name>
    <name type="common">Red gorgonian</name>
    <name type="synonym">Violescent sea-whip</name>
    <dbReference type="NCBI Taxonomy" id="317549"/>
    <lineage>
        <taxon>Eukaryota</taxon>
        <taxon>Metazoa</taxon>
        <taxon>Cnidaria</taxon>
        <taxon>Anthozoa</taxon>
        <taxon>Octocorallia</taxon>
        <taxon>Malacalcyonacea</taxon>
        <taxon>Plexauridae</taxon>
        <taxon>Paramuricea</taxon>
    </lineage>
</organism>
<dbReference type="CDD" id="cd07067">
    <property type="entry name" value="HP_PGM_like"/>
    <property type="match status" value="1"/>
</dbReference>
<keyword evidence="3" id="KW-1185">Reference proteome</keyword>
<dbReference type="Proteomes" id="UP001152795">
    <property type="component" value="Unassembled WGS sequence"/>
</dbReference>
<dbReference type="AlphaFoldDB" id="A0A6S7J2E9"/>
<dbReference type="GO" id="GO:0005829">
    <property type="term" value="C:cytosol"/>
    <property type="evidence" value="ECO:0007669"/>
    <property type="project" value="TreeGrafter"/>
</dbReference>
<name>A0A6S7J2E9_PARCT</name>
<dbReference type="Pfam" id="PF00300">
    <property type="entry name" value="His_Phos_1"/>
    <property type="match status" value="1"/>
</dbReference>
<dbReference type="GO" id="GO:0003873">
    <property type="term" value="F:6-phosphofructo-2-kinase activity"/>
    <property type="evidence" value="ECO:0007669"/>
    <property type="project" value="TreeGrafter"/>
</dbReference>
<dbReference type="PANTHER" id="PTHR10606">
    <property type="entry name" value="6-PHOSPHOFRUCTO-2-KINASE/FRUCTOSE-2,6-BISPHOSPHATASE"/>
    <property type="match status" value="1"/>
</dbReference>
<dbReference type="EMBL" id="CACRXK020005821">
    <property type="protein sequence ID" value="CAB4007528.1"/>
    <property type="molecule type" value="Genomic_DNA"/>
</dbReference>
<evidence type="ECO:0000313" key="3">
    <source>
        <dbReference type="Proteomes" id="UP001152795"/>
    </source>
</evidence>
<dbReference type="InterPro" id="IPR029033">
    <property type="entry name" value="His_PPase_superfam"/>
</dbReference>
<accession>A0A6S7J2E9</accession>
<evidence type="ECO:0000256" key="1">
    <source>
        <dbReference type="ARBA" id="ARBA00008408"/>
    </source>
</evidence>
<dbReference type="OrthoDB" id="267323at2759"/>
<dbReference type="GO" id="GO:0006003">
    <property type="term" value="P:fructose 2,6-bisphosphate metabolic process"/>
    <property type="evidence" value="ECO:0007669"/>
    <property type="project" value="InterPro"/>
</dbReference>
<sequence length="132" mass="15275">MTYKEVLEKYPDEHEQRYEDKFKYRSPRGESYNDLKVRLEPVIMELERQQNILVICHQAVLRVLLAYFLDSPSDELPYMRVPLHTVYKLTPIAFGCRAEKIAIDVDAVDTHVPHPSRATKGDDSPLSQSLGT</sequence>
<gene>
    <name evidence="2" type="ORF">PACLA_8A027102</name>
</gene>
<evidence type="ECO:0000313" key="2">
    <source>
        <dbReference type="EMBL" id="CAB4007528.1"/>
    </source>
</evidence>
<comment type="caution">
    <text evidence="2">The sequence shown here is derived from an EMBL/GenBank/DDBJ whole genome shotgun (WGS) entry which is preliminary data.</text>
</comment>
<dbReference type="GO" id="GO:0005524">
    <property type="term" value="F:ATP binding"/>
    <property type="evidence" value="ECO:0007669"/>
    <property type="project" value="InterPro"/>
</dbReference>
<dbReference type="PIRSF" id="PIRSF000709">
    <property type="entry name" value="6PFK_2-Ptase"/>
    <property type="match status" value="1"/>
</dbReference>
<dbReference type="InterPro" id="IPR013078">
    <property type="entry name" value="His_Pase_superF_clade-1"/>
</dbReference>
<dbReference type="InterPro" id="IPR003094">
    <property type="entry name" value="6Pfruct_kin"/>
</dbReference>
<dbReference type="Gene3D" id="3.40.50.1240">
    <property type="entry name" value="Phosphoglycerate mutase-like"/>
    <property type="match status" value="1"/>
</dbReference>
<protein>
    <submittedName>
        <fullName evidence="2">PFKFB1 isoform 4</fullName>
    </submittedName>
</protein>
<comment type="similarity">
    <text evidence="1">In the C-terminal section; belongs to the phosphoglycerate mutase family.</text>
</comment>
<dbReference type="GO" id="GO:0004331">
    <property type="term" value="F:fructose-2,6-bisphosphate 2-phosphatase activity"/>
    <property type="evidence" value="ECO:0007669"/>
    <property type="project" value="TreeGrafter"/>
</dbReference>
<reference evidence="2" key="1">
    <citation type="submission" date="2020-04" db="EMBL/GenBank/DDBJ databases">
        <authorList>
            <person name="Alioto T."/>
            <person name="Alioto T."/>
            <person name="Gomez Garrido J."/>
        </authorList>
    </citation>
    <scope>NUCLEOTIDE SEQUENCE</scope>
    <source>
        <strain evidence="2">A484AB</strain>
    </source>
</reference>
<dbReference type="SUPFAM" id="SSF53254">
    <property type="entry name" value="Phosphoglycerate mutase-like"/>
    <property type="match status" value="1"/>
</dbReference>
<dbReference type="PANTHER" id="PTHR10606:SF44">
    <property type="entry name" value="6-PHOSPHOFRUCTO 2-KINASE_FRUCTOSE 2,6-BISPHOSPHATASE LONG FORM"/>
    <property type="match status" value="1"/>
</dbReference>